<proteinExistence type="inferred from homology"/>
<feature type="domain" description="Ancillary SecYEG translocon subunit/Cell division coordinator CpoB TPR" evidence="10">
    <location>
        <begin position="15"/>
        <end position="209"/>
    </location>
</feature>
<dbReference type="GO" id="GO:0005886">
    <property type="term" value="C:plasma membrane"/>
    <property type="evidence" value="ECO:0007669"/>
    <property type="project" value="UniProtKB-SubCell"/>
</dbReference>
<organism evidence="11 12">
    <name type="scientific">Elongatibacter sediminis</name>
    <dbReference type="NCBI Taxonomy" id="3119006"/>
    <lineage>
        <taxon>Bacteria</taxon>
        <taxon>Pseudomonadati</taxon>
        <taxon>Pseudomonadota</taxon>
        <taxon>Gammaproteobacteria</taxon>
        <taxon>Chromatiales</taxon>
        <taxon>Wenzhouxiangellaceae</taxon>
        <taxon>Elongatibacter</taxon>
    </lineage>
</organism>
<evidence type="ECO:0000256" key="4">
    <source>
        <dbReference type="ARBA" id="ARBA00022989"/>
    </source>
</evidence>
<evidence type="ECO:0000256" key="2">
    <source>
        <dbReference type="ARBA" id="ARBA00022475"/>
    </source>
</evidence>
<dbReference type="InterPro" id="IPR018704">
    <property type="entry name" value="SecYEG/CpoB_TPR"/>
</dbReference>
<dbReference type="InterPro" id="IPR026039">
    <property type="entry name" value="YfgM"/>
</dbReference>
<dbReference type="Gene3D" id="1.25.40.10">
    <property type="entry name" value="Tetratricopeptide repeat domain"/>
    <property type="match status" value="1"/>
</dbReference>
<gene>
    <name evidence="11" type="ORF">V3330_12120</name>
</gene>
<comment type="caution">
    <text evidence="11">The sequence shown here is derived from an EMBL/GenBank/DDBJ whole genome shotgun (WGS) entry which is preliminary data.</text>
</comment>
<dbReference type="InterPro" id="IPR011990">
    <property type="entry name" value="TPR-like_helical_dom_sf"/>
</dbReference>
<evidence type="ECO:0000256" key="5">
    <source>
        <dbReference type="ARBA" id="ARBA00023136"/>
    </source>
</evidence>
<evidence type="ECO:0000313" key="12">
    <source>
        <dbReference type="Proteomes" id="UP001359886"/>
    </source>
</evidence>
<evidence type="ECO:0000256" key="3">
    <source>
        <dbReference type="ARBA" id="ARBA00022692"/>
    </source>
</evidence>
<protein>
    <recommendedName>
        <fullName evidence="8">Ancillary SecYEG translocon subunit</fullName>
    </recommendedName>
</protein>
<dbReference type="RefSeq" id="WP_354695690.1">
    <property type="nucleotide sequence ID" value="NZ_JAZHOG010000007.1"/>
</dbReference>
<dbReference type="Pfam" id="PF09976">
    <property type="entry name" value="TPR_21"/>
    <property type="match status" value="1"/>
</dbReference>
<dbReference type="PIRSF" id="PIRSF006170">
    <property type="entry name" value="YfgM"/>
    <property type="match status" value="1"/>
</dbReference>
<dbReference type="AlphaFoldDB" id="A0AAW9RE27"/>
<dbReference type="GO" id="GO:0044877">
    <property type="term" value="F:protein-containing complex binding"/>
    <property type="evidence" value="ECO:0007669"/>
    <property type="project" value="InterPro"/>
</dbReference>
<dbReference type="Proteomes" id="UP001359886">
    <property type="component" value="Unassembled WGS sequence"/>
</dbReference>
<dbReference type="SUPFAM" id="SSF48452">
    <property type="entry name" value="TPR-like"/>
    <property type="match status" value="1"/>
</dbReference>
<evidence type="ECO:0000313" key="11">
    <source>
        <dbReference type="EMBL" id="MEJ8568372.1"/>
    </source>
</evidence>
<evidence type="ECO:0000256" key="9">
    <source>
        <dbReference type="SAM" id="Phobius"/>
    </source>
</evidence>
<evidence type="ECO:0000259" key="10">
    <source>
        <dbReference type="Pfam" id="PF09976"/>
    </source>
</evidence>
<evidence type="ECO:0000256" key="6">
    <source>
        <dbReference type="ARBA" id="ARBA00023186"/>
    </source>
</evidence>
<dbReference type="EMBL" id="JAZHOG010000007">
    <property type="protein sequence ID" value="MEJ8568372.1"/>
    <property type="molecule type" value="Genomic_DNA"/>
</dbReference>
<keyword evidence="4 9" id="KW-1133">Transmembrane helix</keyword>
<comment type="subcellular location">
    <subcellularLocation>
        <location evidence="1">Cell membrane</location>
        <topology evidence="1">Single-pass type II membrane protein</topology>
    </subcellularLocation>
</comment>
<dbReference type="PANTHER" id="PTHR38035:SF1">
    <property type="entry name" value="ANCILLARY SECYEG TRANSLOCON SUBUNIT"/>
    <property type="match status" value="1"/>
</dbReference>
<keyword evidence="5 9" id="KW-0472">Membrane</keyword>
<reference evidence="11 12" key="1">
    <citation type="submission" date="2024-02" db="EMBL/GenBank/DDBJ databases">
        <title>A novel Wenzhouxiangellaceae bacterium, isolated from coastal sediments.</title>
        <authorList>
            <person name="Du Z.-J."/>
            <person name="Ye Y.-Q."/>
            <person name="Zhang X.-Y."/>
        </authorList>
    </citation>
    <scope>NUCLEOTIDE SEQUENCE [LARGE SCALE GENOMIC DNA]</scope>
    <source>
        <strain evidence="11 12">CH-27</strain>
    </source>
</reference>
<sequence length="218" mass="23742">MVEIYDAHEQGEVVKKWLQENGAAIVIGIVVAFGGLFGFKQWQSWQASKQQEAYAEFNVMSELLSASQLDAAMDNFQNLQDQHADSPYASLAALQMGRARVEASQPDLAINQYRFVMDEGRPTALKTVARLRLARLLLAQDKAEEALSLIENAPETEGFVAGFAEVRGDILKTLGRSEDAVTAYQEALDSLEPGVGDRATLVLKLEALGVVPDEEGAA</sequence>
<keyword evidence="6" id="KW-0143">Chaperone</keyword>
<dbReference type="PANTHER" id="PTHR38035">
    <property type="entry name" value="UPF0070 PROTEIN YFGM"/>
    <property type="match status" value="1"/>
</dbReference>
<feature type="transmembrane region" description="Helical" evidence="9">
    <location>
        <begin position="22"/>
        <end position="39"/>
    </location>
</feature>
<evidence type="ECO:0000256" key="8">
    <source>
        <dbReference type="ARBA" id="ARBA00024235"/>
    </source>
</evidence>
<keyword evidence="12" id="KW-1185">Reference proteome</keyword>
<keyword evidence="3 9" id="KW-0812">Transmembrane</keyword>
<evidence type="ECO:0000256" key="1">
    <source>
        <dbReference type="ARBA" id="ARBA00004401"/>
    </source>
</evidence>
<keyword evidence="2" id="KW-1003">Cell membrane</keyword>
<comment type="similarity">
    <text evidence="7">Belongs to the YfgM family.</text>
</comment>
<evidence type="ECO:0000256" key="7">
    <source>
        <dbReference type="ARBA" id="ARBA00024197"/>
    </source>
</evidence>
<name>A0AAW9RE27_9GAMM</name>
<accession>A0AAW9RE27</accession>